<dbReference type="RefSeq" id="WP_134515957.1">
    <property type="nucleotide sequence ID" value="NZ_SOHJ01000013.1"/>
</dbReference>
<feature type="domain" description="Solute-binding protein family 5" evidence="6">
    <location>
        <begin position="89"/>
        <end position="467"/>
    </location>
</feature>
<dbReference type="AlphaFoldDB" id="A0A4R9ACL9"/>
<comment type="caution">
    <text evidence="7">The sequence shown here is derived from an EMBL/GenBank/DDBJ whole genome shotgun (WGS) entry which is preliminary data.</text>
</comment>
<dbReference type="InterPro" id="IPR030678">
    <property type="entry name" value="Peptide/Ni-bd"/>
</dbReference>
<name>A0A4R9ACL9_9MICO</name>
<evidence type="ECO:0000256" key="1">
    <source>
        <dbReference type="ARBA" id="ARBA00004196"/>
    </source>
</evidence>
<dbReference type="GO" id="GO:0043190">
    <property type="term" value="C:ATP-binding cassette (ABC) transporter complex"/>
    <property type="evidence" value="ECO:0007669"/>
    <property type="project" value="InterPro"/>
</dbReference>
<evidence type="ECO:0000256" key="2">
    <source>
        <dbReference type="ARBA" id="ARBA00005695"/>
    </source>
</evidence>
<evidence type="ECO:0000256" key="3">
    <source>
        <dbReference type="ARBA" id="ARBA00022448"/>
    </source>
</evidence>
<dbReference type="GO" id="GO:0030313">
    <property type="term" value="C:cell envelope"/>
    <property type="evidence" value="ECO:0007669"/>
    <property type="project" value="UniProtKB-SubCell"/>
</dbReference>
<dbReference type="Gene3D" id="3.90.76.10">
    <property type="entry name" value="Dipeptide-binding Protein, Domain 1"/>
    <property type="match status" value="1"/>
</dbReference>
<gene>
    <name evidence="7" type="ORF">E3T39_12840</name>
</gene>
<dbReference type="PIRSF" id="PIRSF002741">
    <property type="entry name" value="MppA"/>
    <property type="match status" value="1"/>
</dbReference>
<evidence type="ECO:0000256" key="4">
    <source>
        <dbReference type="ARBA" id="ARBA00022729"/>
    </source>
</evidence>
<dbReference type="Gene3D" id="3.10.105.10">
    <property type="entry name" value="Dipeptide-binding Protein, Domain 3"/>
    <property type="match status" value="1"/>
</dbReference>
<dbReference type="EMBL" id="SOHJ01000013">
    <property type="protein sequence ID" value="TFD57670.1"/>
    <property type="molecule type" value="Genomic_DNA"/>
</dbReference>
<comment type="similarity">
    <text evidence="2">Belongs to the bacterial solute-binding protein 5 family.</text>
</comment>
<evidence type="ECO:0000313" key="7">
    <source>
        <dbReference type="EMBL" id="TFD57670.1"/>
    </source>
</evidence>
<feature type="signal peptide" evidence="5">
    <location>
        <begin position="1"/>
        <end position="29"/>
    </location>
</feature>
<dbReference type="InterPro" id="IPR039424">
    <property type="entry name" value="SBP_5"/>
</dbReference>
<dbReference type="PANTHER" id="PTHR30290">
    <property type="entry name" value="PERIPLASMIC BINDING COMPONENT OF ABC TRANSPORTER"/>
    <property type="match status" value="1"/>
</dbReference>
<dbReference type="SUPFAM" id="SSF53850">
    <property type="entry name" value="Periplasmic binding protein-like II"/>
    <property type="match status" value="1"/>
</dbReference>
<dbReference type="GO" id="GO:0042597">
    <property type="term" value="C:periplasmic space"/>
    <property type="evidence" value="ECO:0007669"/>
    <property type="project" value="UniProtKB-ARBA"/>
</dbReference>
<keyword evidence="4 5" id="KW-0732">Signal</keyword>
<dbReference type="OrthoDB" id="9801912at2"/>
<dbReference type="InterPro" id="IPR000914">
    <property type="entry name" value="SBP_5_dom"/>
</dbReference>
<accession>A0A4R9ACL9</accession>
<feature type="chain" id="PRO_5038474185" evidence="5">
    <location>
        <begin position="30"/>
        <end position="548"/>
    </location>
</feature>
<evidence type="ECO:0000259" key="6">
    <source>
        <dbReference type="Pfam" id="PF00496"/>
    </source>
</evidence>
<organism evidence="7 8">
    <name type="scientific">Cryobacterium suzukii</name>
    <dbReference type="NCBI Taxonomy" id="1259198"/>
    <lineage>
        <taxon>Bacteria</taxon>
        <taxon>Bacillati</taxon>
        <taxon>Actinomycetota</taxon>
        <taxon>Actinomycetes</taxon>
        <taxon>Micrococcales</taxon>
        <taxon>Microbacteriaceae</taxon>
        <taxon>Cryobacterium</taxon>
    </lineage>
</organism>
<sequence length="548" mass="57669">MTSAFTNGKRALAATAGFAVAALVLSGCAAGGGGDGGDDAASTGGPITIGTTDKVTTLDPAGSYDNGSFSVQTQVFPFLMSSKFGTADVEPDIAVSAEFTAPTEYTVVLKPDLKWANGNALTATDVKFSFDRQLAIASDVGPSSLLYNLDSTAAVDDTTVVFTLKAGNDQIFPQILSSPAGVIVDEDSFSATEVTSDDDIVTAEAFAGQYVLTSYDFNNLLSYKAYEGYDGLLGAPKTDVINVKYYTDASNLKLDVQEGNIDVAWRSLSATDIDDLRGNDAVKVVDGPGGEIRYITFNFNTQPFGTTTADADPAKALAVRAAVADVVDRAELADQVYKGTYTPLYSYVPAGMTGATESLKGLYGDGQGGPDVEKAKADLAAAGVTTPVALNLQYNADHYGPGSSDEYALIKDQLDASGLFTVSLQSTEWVQYSKDRVADVYPAYQLGWFPDYSDADNYLAPFFAEGNFLKNHFDDADVTALIQKQAVTTDPAERTALIEEIQNKVAAQLSTVPLLQGAQVAITGTDITGTGDTLDASFKFRYGALAKG</sequence>
<dbReference type="GO" id="GO:0015833">
    <property type="term" value="P:peptide transport"/>
    <property type="evidence" value="ECO:0007669"/>
    <property type="project" value="TreeGrafter"/>
</dbReference>
<evidence type="ECO:0000256" key="5">
    <source>
        <dbReference type="SAM" id="SignalP"/>
    </source>
</evidence>
<keyword evidence="8" id="KW-1185">Reference proteome</keyword>
<dbReference type="Proteomes" id="UP000298170">
    <property type="component" value="Unassembled WGS sequence"/>
</dbReference>
<dbReference type="PANTHER" id="PTHR30290:SF10">
    <property type="entry name" value="PERIPLASMIC OLIGOPEPTIDE-BINDING PROTEIN-RELATED"/>
    <property type="match status" value="1"/>
</dbReference>
<keyword evidence="3" id="KW-0813">Transport</keyword>
<protein>
    <submittedName>
        <fullName evidence="7">Peptide ABC transporter substrate-binding protein</fullName>
    </submittedName>
</protein>
<dbReference type="GO" id="GO:1904680">
    <property type="term" value="F:peptide transmembrane transporter activity"/>
    <property type="evidence" value="ECO:0007669"/>
    <property type="project" value="TreeGrafter"/>
</dbReference>
<evidence type="ECO:0000313" key="8">
    <source>
        <dbReference type="Proteomes" id="UP000298170"/>
    </source>
</evidence>
<dbReference type="Gene3D" id="3.40.190.10">
    <property type="entry name" value="Periplasmic binding protein-like II"/>
    <property type="match status" value="1"/>
</dbReference>
<comment type="subcellular location">
    <subcellularLocation>
        <location evidence="1">Cell envelope</location>
    </subcellularLocation>
</comment>
<reference evidence="7 8" key="1">
    <citation type="submission" date="2019-03" db="EMBL/GenBank/DDBJ databases">
        <title>Genomics of glacier-inhabiting Cryobacterium strains.</title>
        <authorList>
            <person name="Liu Q."/>
            <person name="Xin Y.-H."/>
        </authorList>
    </citation>
    <scope>NUCLEOTIDE SEQUENCE [LARGE SCALE GENOMIC DNA]</scope>
    <source>
        <strain evidence="7 8">Sr39</strain>
    </source>
</reference>
<proteinExistence type="inferred from homology"/>
<dbReference type="Pfam" id="PF00496">
    <property type="entry name" value="SBP_bac_5"/>
    <property type="match status" value="1"/>
</dbReference>